<evidence type="ECO:0000313" key="2">
    <source>
        <dbReference type="EMBL" id="UUP17658.1"/>
    </source>
</evidence>
<dbReference type="EC" id="2.7.1.33" evidence="2"/>
<reference evidence="2 3" key="1">
    <citation type="submission" date="2018-07" db="EMBL/GenBank/DDBJ databases">
        <title>Genome sequence of Nitratireductor thuwali#1536.</title>
        <authorList>
            <person name="Michoud G."/>
            <person name="Merlino G."/>
            <person name="Sefrji F.O."/>
            <person name="Daffonchio D."/>
        </authorList>
    </citation>
    <scope>NUCLEOTIDE SEQUENCE [LARGE SCALE GENOMIC DNA]</scope>
    <source>
        <strain evidence="3">Nit1536</strain>
    </source>
</reference>
<sequence length="206" mass="22752">MRLSSVGELADRLIAQAGDRRRFVAAIAGAPGSGKSTIAAELCVEIGARGVKCAVVPMDGFHYDDAVLAEKGLSSRKGAPETFDFAGLRTLLRRLREESGEVAIPLFDRSMELSRAAAAIVDGDTRIVLVEGNYLLLDEEPWRGLADMFDASCYLDVPRPELERRLLERWRKHGRAQDDARRWVATNDLPNADRVIAHSRLPDIIL</sequence>
<feature type="domain" description="Phosphoribulokinase/uridine kinase" evidence="1">
    <location>
        <begin position="25"/>
        <end position="175"/>
    </location>
</feature>
<dbReference type="EMBL" id="CP030941">
    <property type="protein sequence ID" value="UUP17658.1"/>
    <property type="molecule type" value="Genomic_DNA"/>
</dbReference>
<dbReference type="InterPro" id="IPR027417">
    <property type="entry name" value="P-loop_NTPase"/>
</dbReference>
<gene>
    <name evidence="2" type="primary">coaA_2</name>
    <name evidence="2" type="ORF">NTH_02128</name>
</gene>
<dbReference type="Pfam" id="PF00485">
    <property type="entry name" value="PRK"/>
    <property type="match status" value="1"/>
</dbReference>
<dbReference type="Gene3D" id="3.40.50.300">
    <property type="entry name" value="P-loop containing nucleotide triphosphate hydrolases"/>
    <property type="match status" value="1"/>
</dbReference>
<dbReference type="SUPFAM" id="SSF52540">
    <property type="entry name" value="P-loop containing nucleoside triphosphate hydrolases"/>
    <property type="match status" value="1"/>
</dbReference>
<accession>A0ABY5MK13</accession>
<evidence type="ECO:0000313" key="3">
    <source>
        <dbReference type="Proteomes" id="UP001342418"/>
    </source>
</evidence>
<dbReference type="NCBIfam" id="NF006746">
    <property type="entry name" value="PRK09270.1-5"/>
    <property type="match status" value="1"/>
</dbReference>
<dbReference type="PANTHER" id="PTHR10285">
    <property type="entry name" value="URIDINE KINASE"/>
    <property type="match status" value="1"/>
</dbReference>
<evidence type="ECO:0000259" key="1">
    <source>
        <dbReference type="Pfam" id="PF00485"/>
    </source>
</evidence>
<dbReference type="RefSeq" id="WP_338529967.1">
    <property type="nucleotide sequence ID" value="NZ_CP030941.1"/>
</dbReference>
<name>A0ABY5MK13_9HYPH</name>
<keyword evidence="3" id="KW-1185">Reference proteome</keyword>
<dbReference type="Proteomes" id="UP001342418">
    <property type="component" value="Chromosome"/>
</dbReference>
<keyword evidence="2" id="KW-0418">Kinase</keyword>
<dbReference type="InterPro" id="IPR006083">
    <property type="entry name" value="PRK/URK"/>
</dbReference>
<organism evidence="2 3">
    <name type="scientific">Nitratireductor thuwali</name>
    <dbReference type="NCBI Taxonomy" id="2267699"/>
    <lineage>
        <taxon>Bacteria</taxon>
        <taxon>Pseudomonadati</taxon>
        <taxon>Pseudomonadota</taxon>
        <taxon>Alphaproteobacteria</taxon>
        <taxon>Hyphomicrobiales</taxon>
        <taxon>Phyllobacteriaceae</taxon>
        <taxon>Nitratireductor</taxon>
    </lineage>
</organism>
<keyword evidence="2" id="KW-0808">Transferase</keyword>
<protein>
    <submittedName>
        <fullName evidence="2">Pantothenate kinase</fullName>
        <ecNumber evidence="2">2.7.1.33</ecNumber>
    </submittedName>
</protein>
<dbReference type="GO" id="GO:0004594">
    <property type="term" value="F:pantothenate kinase activity"/>
    <property type="evidence" value="ECO:0007669"/>
    <property type="project" value="UniProtKB-EC"/>
</dbReference>
<proteinExistence type="predicted"/>